<accession>A0A8J7QA45</accession>
<organism evidence="1 2">
    <name type="scientific">Acanthopleuribacter pedis</name>
    <dbReference type="NCBI Taxonomy" id="442870"/>
    <lineage>
        <taxon>Bacteria</taxon>
        <taxon>Pseudomonadati</taxon>
        <taxon>Acidobacteriota</taxon>
        <taxon>Holophagae</taxon>
        <taxon>Acanthopleuribacterales</taxon>
        <taxon>Acanthopleuribacteraceae</taxon>
        <taxon>Acanthopleuribacter</taxon>
    </lineage>
</organism>
<comment type="caution">
    <text evidence="1">The sequence shown here is derived from an EMBL/GenBank/DDBJ whole genome shotgun (WGS) entry which is preliminary data.</text>
</comment>
<dbReference type="Proteomes" id="UP000664417">
    <property type="component" value="Unassembled WGS sequence"/>
</dbReference>
<sequence>MGFGRRVFFFDESQGIQRIPNKRFERIYDGKESCPCYADNTIRYAHLFLLFLDRRPISVSHMEFFTLRFDEEGFHDRDFLNRLAMMSYEGIQAQVSGGNNVVYVSNRIAQRCLARLHWKPTDGEMEALRNQLPPGLI</sequence>
<keyword evidence="2" id="KW-1185">Reference proteome</keyword>
<reference evidence="1" key="1">
    <citation type="submission" date="2021-03" db="EMBL/GenBank/DDBJ databases">
        <authorList>
            <person name="Wang G."/>
        </authorList>
    </citation>
    <scope>NUCLEOTIDE SEQUENCE</scope>
    <source>
        <strain evidence="1">KCTC 12899</strain>
    </source>
</reference>
<name>A0A8J7QA45_9BACT</name>
<dbReference type="EMBL" id="JAFREP010000018">
    <property type="protein sequence ID" value="MBO1320580.1"/>
    <property type="molecule type" value="Genomic_DNA"/>
</dbReference>
<proteinExistence type="predicted"/>
<dbReference type="AlphaFoldDB" id="A0A8J7QA45"/>
<dbReference type="RefSeq" id="WP_207860534.1">
    <property type="nucleotide sequence ID" value="NZ_JAFREP010000018.1"/>
</dbReference>
<evidence type="ECO:0000313" key="2">
    <source>
        <dbReference type="Proteomes" id="UP000664417"/>
    </source>
</evidence>
<gene>
    <name evidence="1" type="ORF">J3U88_19035</name>
</gene>
<protein>
    <submittedName>
        <fullName evidence="1">Uncharacterized protein</fullName>
    </submittedName>
</protein>
<evidence type="ECO:0000313" key="1">
    <source>
        <dbReference type="EMBL" id="MBO1320580.1"/>
    </source>
</evidence>